<dbReference type="SMART" id="SM00409">
    <property type="entry name" value="IG"/>
    <property type="match status" value="2"/>
</dbReference>
<dbReference type="KEGG" id="onl:102078421"/>
<feature type="transmembrane region" description="Helical" evidence="3">
    <location>
        <begin position="197"/>
        <end position="217"/>
    </location>
</feature>
<keyword evidence="1" id="KW-0732">Signal</keyword>
<evidence type="ECO:0000313" key="6">
    <source>
        <dbReference type="Proteomes" id="UP000005207"/>
    </source>
</evidence>
<protein>
    <submittedName>
        <fullName evidence="5">Low affinity immunoglobulin gamma Fc region receptor II</fullName>
    </submittedName>
</protein>
<keyword evidence="6" id="KW-1185">Reference proteome</keyword>
<dbReference type="InterPro" id="IPR013783">
    <property type="entry name" value="Ig-like_fold"/>
</dbReference>
<keyword evidence="3" id="KW-0812">Transmembrane</keyword>
<evidence type="ECO:0000256" key="1">
    <source>
        <dbReference type="ARBA" id="ARBA00022729"/>
    </source>
</evidence>
<dbReference type="GO" id="GO:0006955">
    <property type="term" value="P:immune response"/>
    <property type="evidence" value="ECO:0007669"/>
    <property type="project" value="TreeGrafter"/>
</dbReference>
<evidence type="ECO:0000256" key="3">
    <source>
        <dbReference type="SAM" id="Phobius"/>
    </source>
</evidence>
<dbReference type="Ensembl" id="ENSONIT00000083223.1">
    <property type="protein sequence ID" value="ENSONIP00000056907.1"/>
    <property type="gene ID" value="ENSONIG00000009609.2"/>
</dbReference>
<evidence type="ECO:0000259" key="4">
    <source>
        <dbReference type="PROSITE" id="PS50835"/>
    </source>
</evidence>
<dbReference type="InterPro" id="IPR003598">
    <property type="entry name" value="Ig_sub2"/>
</dbReference>
<dbReference type="PROSITE" id="PS50835">
    <property type="entry name" value="IG_LIKE"/>
    <property type="match status" value="1"/>
</dbReference>
<dbReference type="SMART" id="SM00408">
    <property type="entry name" value="IGc2"/>
    <property type="match status" value="1"/>
</dbReference>
<organism evidence="5 6">
    <name type="scientific">Oreochromis niloticus</name>
    <name type="common">Nile tilapia</name>
    <name type="synonym">Tilapia nilotica</name>
    <dbReference type="NCBI Taxonomy" id="8128"/>
    <lineage>
        <taxon>Eukaryota</taxon>
        <taxon>Metazoa</taxon>
        <taxon>Chordata</taxon>
        <taxon>Craniata</taxon>
        <taxon>Vertebrata</taxon>
        <taxon>Euteleostomi</taxon>
        <taxon>Actinopterygii</taxon>
        <taxon>Neopterygii</taxon>
        <taxon>Teleostei</taxon>
        <taxon>Neoteleostei</taxon>
        <taxon>Acanthomorphata</taxon>
        <taxon>Ovalentaria</taxon>
        <taxon>Cichlomorphae</taxon>
        <taxon>Cichliformes</taxon>
        <taxon>Cichlidae</taxon>
        <taxon>African cichlids</taxon>
        <taxon>Pseudocrenilabrinae</taxon>
        <taxon>Oreochromini</taxon>
        <taxon>Oreochromis</taxon>
    </lineage>
</organism>
<dbReference type="GO" id="GO:0007166">
    <property type="term" value="P:cell surface receptor signaling pathway"/>
    <property type="evidence" value="ECO:0007669"/>
    <property type="project" value="TreeGrafter"/>
</dbReference>
<proteinExistence type="predicted"/>
<dbReference type="GeneTree" id="ENSGT00940000163711"/>
<dbReference type="Proteomes" id="UP000005207">
    <property type="component" value="Linkage group LG3"/>
</dbReference>
<dbReference type="OrthoDB" id="6151406at2759"/>
<sequence length="274" mass="29654">MEIATLCAVIASLRVVPNRSQFFQYESVNMSCGEQENSSEWRVKRNTSSHINTTCPSSSNGIDESHCFISDLYPADTGVYWCESAAGECFDAITITVAAGSVILEGPAHPVMEGDTVTLHCRHNADSSSSFTATFYKNDDLIGSSSTGNLTIHRVSKSDEGLYKCNISGVGQSPDSLLVVVSAAGSPDSSPDSSPRVILPVVGVCLMLILLMLLCLWRSHKDKVNPAVSYTDITVTQEVKPRTFRDLDSEATFYSTLSLANMCQETTKNSRLSV</sequence>
<dbReference type="PANTHER" id="PTHR11481:SF64">
    <property type="entry name" value="FC RECEPTOR-LIKE PROTEIN 4"/>
    <property type="match status" value="1"/>
</dbReference>
<evidence type="ECO:0000256" key="2">
    <source>
        <dbReference type="ARBA" id="ARBA00023157"/>
    </source>
</evidence>
<dbReference type="Pfam" id="PF13927">
    <property type="entry name" value="Ig_3"/>
    <property type="match status" value="1"/>
</dbReference>
<evidence type="ECO:0000313" key="5">
    <source>
        <dbReference type="Ensembl" id="ENSONIP00000056907.1"/>
    </source>
</evidence>
<dbReference type="PANTHER" id="PTHR11481">
    <property type="entry name" value="IMMUNOGLOBULIN FC RECEPTOR"/>
    <property type="match status" value="1"/>
</dbReference>
<dbReference type="OMA" id="INKECFT"/>
<keyword evidence="2" id="KW-1015">Disulfide bond</keyword>
<accession>A0A669DB81</accession>
<dbReference type="InParanoid" id="A0A669DB81"/>
<dbReference type="RefSeq" id="XP_019209781.1">
    <property type="nucleotide sequence ID" value="XM_019354236.2"/>
</dbReference>
<dbReference type="Gene3D" id="2.60.40.10">
    <property type="entry name" value="Immunoglobulins"/>
    <property type="match status" value="2"/>
</dbReference>
<reference evidence="6" key="1">
    <citation type="submission" date="2012-01" db="EMBL/GenBank/DDBJ databases">
        <title>The Genome Sequence of Oreochromis niloticus (Nile Tilapia).</title>
        <authorList>
            <consortium name="Broad Institute Genome Assembly Team"/>
            <consortium name="Broad Institute Sequencing Platform"/>
            <person name="Di Palma F."/>
            <person name="Johnson J."/>
            <person name="Lander E.S."/>
            <person name="Lindblad-Toh K."/>
        </authorList>
    </citation>
    <scope>NUCLEOTIDE SEQUENCE [LARGE SCALE GENOMIC DNA]</scope>
</reference>
<dbReference type="InterPro" id="IPR036179">
    <property type="entry name" value="Ig-like_dom_sf"/>
</dbReference>
<dbReference type="GeneID" id="102078421"/>
<gene>
    <name evidence="5" type="primary">LOC102078421</name>
</gene>
<reference evidence="5" key="3">
    <citation type="submission" date="2025-09" db="UniProtKB">
        <authorList>
            <consortium name="Ensembl"/>
        </authorList>
    </citation>
    <scope>IDENTIFICATION</scope>
</reference>
<dbReference type="InterPro" id="IPR007110">
    <property type="entry name" value="Ig-like_dom"/>
</dbReference>
<reference evidence="5" key="2">
    <citation type="submission" date="2025-08" db="UniProtKB">
        <authorList>
            <consortium name="Ensembl"/>
        </authorList>
    </citation>
    <scope>IDENTIFICATION</scope>
</reference>
<dbReference type="AlphaFoldDB" id="A0A669DB81"/>
<keyword evidence="3" id="KW-1133">Transmembrane helix</keyword>
<dbReference type="InterPro" id="IPR050488">
    <property type="entry name" value="Ig_Fc_receptor"/>
</dbReference>
<dbReference type="GO" id="GO:0004888">
    <property type="term" value="F:transmembrane signaling receptor activity"/>
    <property type="evidence" value="ECO:0007669"/>
    <property type="project" value="TreeGrafter"/>
</dbReference>
<name>A0A669DB81_ORENI</name>
<dbReference type="GO" id="GO:0009897">
    <property type="term" value="C:external side of plasma membrane"/>
    <property type="evidence" value="ECO:0007669"/>
    <property type="project" value="TreeGrafter"/>
</dbReference>
<feature type="domain" description="Ig-like" evidence="4">
    <location>
        <begin position="93"/>
        <end position="182"/>
    </location>
</feature>
<dbReference type="InterPro" id="IPR003599">
    <property type="entry name" value="Ig_sub"/>
</dbReference>
<keyword evidence="3" id="KW-0472">Membrane</keyword>
<dbReference type="SUPFAM" id="SSF48726">
    <property type="entry name" value="Immunoglobulin"/>
    <property type="match status" value="1"/>
</dbReference>